<evidence type="ECO:0000256" key="2">
    <source>
        <dbReference type="ARBA" id="ARBA00002632"/>
    </source>
</evidence>
<evidence type="ECO:0000313" key="17">
    <source>
        <dbReference type="Proteomes" id="UP001185092"/>
    </source>
</evidence>
<dbReference type="InterPro" id="IPR027417">
    <property type="entry name" value="P-loop_NTPase"/>
</dbReference>
<evidence type="ECO:0000256" key="6">
    <source>
        <dbReference type="ARBA" id="ARBA00022679"/>
    </source>
</evidence>
<protein>
    <recommendedName>
        <fullName evidence="5 13">Adenylyl-sulfate kinase</fullName>
        <ecNumber evidence="5 13">2.7.1.25</ecNumber>
    </recommendedName>
    <alternativeName>
        <fullName evidence="11 13">APS kinase</fullName>
    </alternativeName>
    <alternativeName>
        <fullName evidence="12 13">ATP adenosine-5'-phosphosulfate 3'-phosphotransferase</fullName>
    </alternativeName>
    <alternativeName>
        <fullName evidence="10 13">Adenosine-5'-phosphosulfate kinase</fullName>
    </alternativeName>
</protein>
<dbReference type="SUPFAM" id="SSF52540">
    <property type="entry name" value="P-loop containing nucleoside triphosphate hydrolases"/>
    <property type="match status" value="1"/>
</dbReference>
<keyword evidence="7 13" id="KW-0547">Nucleotide-binding</keyword>
<name>A0AAE3XQM5_9BACT</name>
<keyword evidence="6 13" id="KW-0808">Transferase</keyword>
<comment type="catalytic activity">
    <reaction evidence="1 13 14">
        <text>adenosine 5'-phosphosulfate + ATP = 3'-phosphoadenylyl sulfate + ADP + H(+)</text>
        <dbReference type="Rhea" id="RHEA:24152"/>
        <dbReference type="ChEBI" id="CHEBI:15378"/>
        <dbReference type="ChEBI" id="CHEBI:30616"/>
        <dbReference type="ChEBI" id="CHEBI:58243"/>
        <dbReference type="ChEBI" id="CHEBI:58339"/>
        <dbReference type="ChEBI" id="CHEBI:456216"/>
        <dbReference type="EC" id="2.7.1.25"/>
    </reaction>
</comment>
<dbReference type="RefSeq" id="WP_309940035.1">
    <property type="nucleotide sequence ID" value="NZ_AP025305.1"/>
</dbReference>
<dbReference type="GO" id="GO:0004020">
    <property type="term" value="F:adenylylsulfate kinase activity"/>
    <property type="evidence" value="ECO:0007669"/>
    <property type="project" value="UniProtKB-UniRule"/>
</dbReference>
<accession>A0AAE3XQM5</accession>
<feature type="binding site" evidence="13">
    <location>
        <begin position="33"/>
        <end position="40"/>
    </location>
    <ligand>
        <name>ATP</name>
        <dbReference type="ChEBI" id="CHEBI:30616"/>
    </ligand>
</feature>
<reference evidence="16" key="1">
    <citation type="submission" date="2023-07" db="EMBL/GenBank/DDBJ databases">
        <title>Genomic Encyclopedia of Type Strains, Phase IV (KMG-IV): sequencing the most valuable type-strain genomes for metagenomic binning, comparative biology and taxonomic classification.</title>
        <authorList>
            <person name="Goeker M."/>
        </authorList>
    </citation>
    <scope>NUCLEOTIDE SEQUENCE</scope>
    <source>
        <strain evidence="16">DSM 26174</strain>
    </source>
</reference>
<evidence type="ECO:0000313" key="16">
    <source>
        <dbReference type="EMBL" id="MDR6240165.1"/>
    </source>
</evidence>
<keyword evidence="13" id="KW-0597">Phosphoprotein</keyword>
<evidence type="ECO:0000256" key="1">
    <source>
        <dbReference type="ARBA" id="ARBA00001823"/>
    </source>
</evidence>
<organism evidence="16 17">
    <name type="scientific">Aureibacter tunicatorum</name>
    <dbReference type="NCBI Taxonomy" id="866807"/>
    <lineage>
        <taxon>Bacteria</taxon>
        <taxon>Pseudomonadati</taxon>
        <taxon>Bacteroidota</taxon>
        <taxon>Cytophagia</taxon>
        <taxon>Cytophagales</taxon>
        <taxon>Persicobacteraceae</taxon>
        <taxon>Aureibacter</taxon>
    </lineage>
</organism>
<dbReference type="EC" id="2.7.1.25" evidence="5 13"/>
<feature type="active site" description="Phosphoserine intermediate" evidence="13">
    <location>
        <position position="107"/>
    </location>
</feature>
<evidence type="ECO:0000256" key="11">
    <source>
        <dbReference type="ARBA" id="ARBA00031393"/>
    </source>
</evidence>
<dbReference type="PANTHER" id="PTHR11055">
    <property type="entry name" value="BIFUNCTIONAL 3'-PHOSPHOADENOSINE 5'-PHOSPHOSULFATE SYNTHASE"/>
    <property type="match status" value="1"/>
</dbReference>
<dbReference type="GO" id="GO:0005524">
    <property type="term" value="F:ATP binding"/>
    <property type="evidence" value="ECO:0007669"/>
    <property type="project" value="UniProtKB-UniRule"/>
</dbReference>
<dbReference type="NCBIfam" id="TIGR00455">
    <property type="entry name" value="apsK"/>
    <property type="match status" value="1"/>
</dbReference>
<dbReference type="Proteomes" id="UP001185092">
    <property type="component" value="Unassembled WGS sequence"/>
</dbReference>
<comment type="function">
    <text evidence="2 13 14">Catalyzes the synthesis of activated sulfate.</text>
</comment>
<evidence type="ECO:0000256" key="8">
    <source>
        <dbReference type="ARBA" id="ARBA00022777"/>
    </source>
</evidence>
<dbReference type="NCBIfam" id="NF004041">
    <property type="entry name" value="PRK05541.1"/>
    <property type="match status" value="1"/>
</dbReference>
<dbReference type="AlphaFoldDB" id="A0AAE3XQM5"/>
<evidence type="ECO:0000256" key="13">
    <source>
        <dbReference type="HAMAP-Rule" id="MF_00065"/>
    </source>
</evidence>
<keyword evidence="9 13" id="KW-0067">ATP-binding</keyword>
<evidence type="ECO:0000256" key="12">
    <source>
        <dbReference type="ARBA" id="ARBA00031464"/>
    </source>
</evidence>
<evidence type="ECO:0000256" key="7">
    <source>
        <dbReference type="ARBA" id="ARBA00022741"/>
    </source>
</evidence>
<dbReference type="PANTHER" id="PTHR11055:SF1">
    <property type="entry name" value="PAPS SYNTHETASE, ISOFORM D"/>
    <property type="match status" value="1"/>
</dbReference>
<proteinExistence type="inferred from homology"/>
<dbReference type="HAMAP" id="MF_00065">
    <property type="entry name" value="Adenylyl_sulf_kinase"/>
    <property type="match status" value="1"/>
</dbReference>
<dbReference type="InterPro" id="IPR002891">
    <property type="entry name" value="APS"/>
</dbReference>
<keyword evidence="17" id="KW-1185">Reference proteome</keyword>
<dbReference type="Gene3D" id="3.40.50.300">
    <property type="entry name" value="P-loop containing nucleotide triphosphate hydrolases"/>
    <property type="match status" value="1"/>
</dbReference>
<evidence type="ECO:0000256" key="14">
    <source>
        <dbReference type="RuleBase" id="RU004347"/>
    </source>
</evidence>
<dbReference type="NCBIfam" id="NF003013">
    <property type="entry name" value="PRK03846.1"/>
    <property type="match status" value="1"/>
</dbReference>
<dbReference type="Pfam" id="PF01583">
    <property type="entry name" value="APS_kinase"/>
    <property type="match status" value="1"/>
</dbReference>
<comment type="pathway">
    <text evidence="3 13 14">Sulfur metabolism; hydrogen sulfide biosynthesis; sulfite from sulfate: step 2/3.</text>
</comment>
<feature type="domain" description="APS kinase" evidence="15">
    <location>
        <begin position="26"/>
        <end position="174"/>
    </location>
</feature>
<comment type="similarity">
    <text evidence="4 13 14">Belongs to the APS kinase family.</text>
</comment>
<sequence length="200" mass="22483">MSAHIYPIFDTLLQKEDKEKVLKQKACVIWMVGLSGSGKSTLARALENTLHEKGYLTQLLDGDNLRTGINNNLGFSEEDRIENIRRAAETSKLFANCGIVTICSLISPTEQIRSMAKEIIGEEDYFEVFISCPIEVCEQRDVKGLYAKARKGEIKHFTGIDSPFEEPQNPSLIIETDKDELSVSHQKLVDAVLEKIKYTS</sequence>
<evidence type="ECO:0000256" key="4">
    <source>
        <dbReference type="ARBA" id="ARBA00007008"/>
    </source>
</evidence>
<dbReference type="CDD" id="cd02027">
    <property type="entry name" value="APSK"/>
    <property type="match status" value="1"/>
</dbReference>
<dbReference type="InterPro" id="IPR059117">
    <property type="entry name" value="APS_kinase_dom"/>
</dbReference>
<evidence type="ECO:0000256" key="9">
    <source>
        <dbReference type="ARBA" id="ARBA00022840"/>
    </source>
</evidence>
<dbReference type="GO" id="GO:0000103">
    <property type="term" value="P:sulfate assimilation"/>
    <property type="evidence" value="ECO:0007669"/>
    <property type="project" value="UniProtKB-UniRule"/>
</dbReference>
<evidence type="ECO:0000259" key="15">
    <source>
        <dbReference type="Pfam" id="PF01583"/>
    </source>
</evidence>
<comment type="caution">
    <text evidence="16">The sequence shown here is derived from an EMBL/GenBank/DDBJ whole genome shotgun (WGS) entry which is preliminary data.</text>
</comment>
<dbReference type="GO" id="GO:0070814">
    <property type="term" value="P:hydrogen sulfide biosynthetic process"/>
    <property type="evidence" value="ECO:0007669"/>
    <property type="project" value="UniProtKB-UniRule"/>
</dbReference>
<evidence type="ECO:0000256" key="10">
    <source>
        <dbReference type="ARBA" id="ARBA00029724"/>
    </source>
</evidence>
<keyword evidence="8 13" id="KW-0418">Kinase</keyword>
<gene>
    <name evidence="13" type="primary">cysC</name>
    <name evidence="16" type="ORF">HNQ88_003231</name>
</gene>
<evidence type="ECO:0000256" key="5">
    <source>
        <dbReference type="ARBA" id="ARBA00012121"/>
    </source>
</evidence>
<evidence type="ECO:0000256" key="3">
    <source>
        <dbReference type="ARBA" id="ARBA00004806"/>
    </source>
</evidence>
<dbReference type="EMBL" id="JAVDQD010000004">
    <property type="protein sequence ID" value="MDR6240165.1"/>
    <property type="molecule type" value="Genomic_DNA"/>
</dbReference>